<reference evidence="5 6" key="1">
    <citation type="submission" date="2019-06" db="EMBL/GenBank/DDBJ databases">
        <title>WGS assembly of Gossypium darwinii.</title>
        <authorList>
            <person name="Chen Z.J."/>
            <person name="Sreedasyam A."/>
            <person name="Ando A."/>
            <person name="Song Q."/>
            <person name="De L."/>
            <person name="Hulse-Kemp A."/>
            <person name="Ding M."/>
            <person name="Ye W."/>
            <person name="Kirkbride R."/>
            <person name="Jenkins J."/>
            <person name="Plott C."/>
            <person name="Lovell J."/>
            <person name="Lin Y.-M."/>
            <person name="Vaughn R."/>
            <person name="Liu B."/>
            <person name="Li W."/>
            <person name="Simpson S."/>
            <person name="Scheffler B."/>
            <person name="Saski C."/>
            <person name="Grover C."/>
            <person name="Hu G."/>
            <person name="Conover J."/>
            <person name="Carlson J."/>
            <person name="Shu S."/>
            <person name="Boston L."/>
            <person name="Williams M."/>
            <person name="Peterson D."/>
            <person name="Mcgee K."/>
            <person name="Jones D."/>
            <person name="Wendel J."/>
            <person name="Stelly D."/>
            <person name="Grimwood J."/>
            <person name="Schmutz J."/>
        </authorList>
    </citation>
    <scope>NUCLEOTIDE SEQUENCE [LARGE SCALE GENOMIC DNA]</scope>
    <source>
        <strain evidence="5">1808015.09</strain>
    </source>
</reference>
<dbReference type="Proteomes" id="UP000323506">
    <property type="component" value="Chromosome A06"/>
</dbReference>
<proteinExistence type="predicted"/>
<sequence>MADSQHSSSGKTYVNSQEFSSEEETSEESKLKFSEDEETLIIRMFNLVGERIPGRTAEEIEEYWNTRYSTSE</sequence>
<dbReference type="PANTHER" id="PTHR47998">
    <property type="entry name" value="TRANSCRIPTION FACTOR MYB51-LIKE ISOFORM X1"/>
    <property type="match status" value="1"/>
</dbReference>
<feature type="region of interest" description="Disordered" evidence="4">
    <location>
        <begin position="1"/>
        <end position="33"/>
    </location>
</feature>
<comment type="subcellular location">
    <subcellularLocation>
        <location evidence="1">Nucleus</location>
    </subcellularLocation>
</comment>
<dbReference type="GO" id="GO:0005634">
    <property type="term" value="C:nucleus"/>
    <property type="evidence" value="ECO:0007669"/>
    <property type="project" value="UniProtKB-SubCell"/>
</dbReference>
<name>A0A5D2GBS2_GOSDA</name>
<evidence type="ECO:0000256" key="4">
    <source>
        <dbReference type="SAM" id="MobiDB-lite"/>
    </source>
</evidence>
<accession>A0A5D2GBS2</accession>
<dbReference type="CDD" id="cd00167">
    <property type="entry name" value="SANT"/>
    <property type="match status" value="1"/>
</dbReference>
<dbReference type="InterPro" id="IPR001005">
    <property type="entry name" value="SANT/Myb"/>
</dbReference>
<feature type="compositionally biased region" description="Polar residues" evidence="4">
    <location>
        <begin position="1"/>
        <end position="15"/>
    </location>
</feature>
<dbReference type="GO" id="GO:0006355">
    <property type="term" value="P:regulation of DNA-templated transcription"/>
    <property type="evidence" value="ECO:0007669"/>
    <property type="project" value="TreeGrafter"/>
</dbReference>
<dbReference type="InterPro" id="IPR015495">
    <property type="entry name" value="Myb_TF_plants"/>
</dbReference>
<keyword evidence="6" id="KW-1185">Reference proteome</keyword>
<keyword evidence="2" id="KW-0238">DNA-binding</keyword>
<protein>
    <recommendedName>
        <fullName evidence="7">Myb-like domain-containing protein</fullName>
    </recommendedName>
</protein>
<dbReference type="EMBL" id="CM017693">
    <property type="protein sequence ID" value="TYH14786.1"/>
    <property type="molecule type" value="Genomic_DNA"/>
</dbReference>
<dbReference type="AlphaFoldDB" id="A0A5D2GBS2"/>
<evidence type="ECO:0008006" key="7">
    <source>
        <dbReference type="Google" id="ProtNLM"/>
    </source>
</evidence>
<dbReference type="GO" id="GO:0000976">
    <property type="term" value="F:transcription cis-regulatory region binding"/>
    <property type="evidence" value="ECO:0007669"/>
    <property type="project" value="TreeGrafter"/>
</dbReference>
<keyword evidence="3" id="KW-0539">Nucleus</keyword>
<dbReference type="PANTHER" id="PTHR47998:SF67">
    <property type="entry name" value="MYB TRANSCRIPTION FACTOR"/>
    <property type="match status" value="1"/>
</dbReference>
<gene>
    <name evidence="5" type="ORF">ES288_A06G248500v1</name>
</gene>
<evidence type="ECO:0000256" key="1">
    <source>
        <dbReference type="ARBA" id="ARBA00004123"/>
    </source>
</evidence>
<dbReference type="GO" id="GO:0030154">
    <property type="term" value="P:cell differentiation"/>
    <property type="evidence" value="ECO:0007669"/>
    <property type="project" value="TreeGrafter"/>
</dbReference>
<organism evidence="5 6">
    <name type="scientific">Gossypium darwinii</name>
    <name type="common">Darwin's cotton</name>
    <name type="synonym">Gossypium barbadense var. darwinii</name>
    <dbReference type="NCBI Taxonomy" id="34276"/>
    <lineage>
        <taxon>Eukaryota</taxon>
        <taxon>Viridiplantae</taxon>
        <taxon>Streptophyta</taxon>
        <taxon>Embryophyta</taxon>
        <taxon>Tracheophyta</taxon>
        <taxon>Spermatophyta</taxon>
        <taxon>Magnoliopsida</taxon>
        <taxon>eudicotyledons</taxon>
        <taxon>Gunneridae</taxon>
        <taxon>Pentapetalae</taxon>
        <taxon>rosids</taxon>
        <taxon>malvids</taxon>
        <taxon>Malvales</taxon>
        <taxon>Malvaceae</taxon>
        <taxon>Malvoideae</taxon>
        <taxon>Gossypium</taxon>
    </lineage>
</organism>
<evidence type="ECO:0000256" key="2">
    <source>
        <dbReference type="ARBA" id="ARBA00023125"/>
    </source>
</evidence>
<evidence type="ECO:0000313" key="5">
    <source>
        <dbReference type="EMBL" id="TYH14786.1"/>
    </source>
</evidence>
<evidence type="ECO:0000256" key="3">
    <source>
        <dbReference type="ARBA" id="ARBA00023242"/>
    </source>
</evidence>
<evidence type="ECO:0000313" key="6">
    <source>
        <dbReference type="Proteomes" id="UP000323506"/>
    </source>
</evidence>